<feature type="domain" description="LysM" evidence="2">
    <location>
        <begin position="33"/>
        <end position="77"/>
    </location>
</feature>
<dbReference type="SUPFAM" id="SSF54106">
    <property type="entry name" value="LysM domain"/>
    <property type="match status" value="1"/>
</dbReference>
<dbReference type="InterPro" id="IPR018392">
    <property type="entry name" value="LysM"/>
</dbReference>
<gene>
    <name evidence="3" type="ORF">CSUB01_06942</name>
</gene>
<dbReference type="InterPro" id="IPR036779">
    <property type="entry name" value="LysM_dom_sf"/>
</dbReference>
<keyword evidence="4" id="KW-1185">Reference proteome</keyword>
<dbReference type="OrthoDB" id="2107166at2759"/>
<dbReference type="AlphaFoldDB" id="A0A066XB13"/>
<evidence type="ECO:0000313" key="4">
    <source>
        <dbReference type="Proteomes" id="UP000027238"/>
    </source>
</evidence>
<feature type="signal peptide" evidence="1">
    <location>
        <begin position="1"/>
        <end position="19"/>
    </location>
</feature>
<dbReference type="SMART" id="SM00257">
    <property type="entry name" value="LysM"/>
    <property type="match status" value="1"/>
</dbReference>
<dbReference type="CDD" id="cd00118">
    <property type="entry name" value="LysM"/>
    <property type="match status" value="1"/>
</dbReference>
<protein>
    <recommendedName>
        <fullName evidence="2">LysM domain-containing protein</fullName>
    </recommendedName>
</protein>
<name>A0A066XB13_COLSU</name>
<dbReference type="HOGENOM" id="CLU_2573783_0_0_1"/>
<dbReference type="Proteomes" id="UP000027238">
    <property type="component" value="Unassembled WGS sequence"/>
</dbReference>
<comment type="caution">
    <text evidence="3">The sequence shown here is derived from an EMBL/GenBank/DDBJ whole genome shotgun (WGS) entry which is preliminary data.</text>
</comment>
<evidence type="ECO:0000256" key="1">
    <source>
        <dbReference type="SAM" id="SignalP"/>
    </source>
</evidence>
<dbReference type="Pfam" id="PF01476">
    <property type="entry name" value="LysM"/>
    <property type="match status" value="1"/>
</dbReference>
<reference evidence="4" key="1">
    <citation type="journal article" date="2014" name="Genome Announc.">
        <title>Draft genome sequence of Colletotrichum sublineola, a destructive pathogen of cultivated sorghum.</title>
        <authorList>
            <person name="Baroncelli R."/>
            <person name="Sanz-Martin J.M."/>
            <person name="Rech G.E."/>
            <person name="Sukno S.A."/>
            <person name="Thon M.R."/>
        </authorList>
    </citation>
    <scope>NUCLEOTIDE SEQUENCE [LARGE SCALE GENOMIC DNA]</scope>
    <source>
        <strain evidence="4">TX430BB</strain>
    </source>
</reference>
<dbReference type="EMBL" id="JMSE01001093">
    <property type="protein sequence ID" value="KDN64839.1"/>
    <property type="molecule type" value="Genomic_DNA"/>
</dbReference>
<dbReference type="PROSITE" id="PS51782">
    <property type="entry name" value="LYSM"/>
    <property type="match status" value="1"/>
</dbReference>
<sequence>MRTTSLLISFAAFAGMAAAKRGCAPDSNKPGFGFYRVVQGDDLNSIAADFDTTSAALAQSNSLQTADFIQQGQILEVPCTA</sequence>
<keyword evidence="1" id="KW-0732">Signal</keyword>
<evidence type="ECO:0000259" key="2">
    <source>
        <dbReference type="PROSITE" id="PS51782"/>
    </source>
</evidence>
<feature type="chain" id="PRO_5001633769" description="LysM domain-containing protein" evidence="1">
    <location>
        <begin position="20"/>
        <end position="81"/>
    </location>
</feature>
<dbReference type="Gene3D" id="3.10.350.10">
    <property type="entry name" value="LysM domain"/>
    <property type="match status" value="1"/>
</dbReference>
<evidence type="ECO:0000313" key="3">
    <source>
        <dbReference type="EMBL" id="KDN64839.1"/>
    </source>
</evidence>
<accession>A0A066XB13</accession>
<dbReference type="eggNOG" id="ENOG502R6P6">
    <property type="taxonomic scope" value="Eukaryota"/>
</dbReference>
<organism evidence="3 4">
    <name type="scientific">Colletotrichum sublineola</name>
    <name type="common">Sorghum anthracnose fungus</name>
    <dbReference type="NCBI Taxonomy" id="1173701"/>
    <lineage>
        <taxon>Eukaryota</taxon>
        <taxon>Fungi</taxon>
        <taxon>Dikarya</taxon>
        <taxon>Ascomycota</taxon>
        <taxon>Pezizomycotina</taxon>
        <taxon>Sordariomycetes</taxon>
        <taxon>Hypocreomycetidae</taxon>
        <taxon>Glomerellales</taxon>
        <taxon>Glomerellaceae</taxon>
        <taxon>Colletotrichum</taxon>
        <taxon>Colletotrichum graminicola species complex</taxon>
    </lineage>
</organism>
<proteinExistence type="predicted"/>
<dbReference type="OMA" id="CRHDKAN"/>